<sequence>MPFVWGLIGFMAAGLIGIAMYRSSPARRRGHVDALILRLDIPVTDRIIGLIDRRFRDETVGVTVGGLTALALGSAALLATGGQLPGGSSGYLPPLLVFAAMAIGGAVAAVRPFAAPAAPGVRVARAVTPRLSDYLNPAWVWCGVGLTVFALGAALVAALGVGSGAGASWAPVLPLSAVFGAAASCVVALLVVVVLSRRLLAAPQPAGSEEELRWDDALRGIALHALWLCPVALGLAASVIALDWLLPYSPANHWLFAVLGVLPIALFGLRLSRRSERRLWPHARGNTELPEPVPYGS</sequence>
<organism evidence="2 3">
    <name type="scientific">Microterricola viridarii</name>
    <dbReference type="NCBI Taxonomy" id="412690"/>
    <lineage>
        <taxon>Bacteria</taxon>
        <taxon>Bacillati</taxon>
        <taxon>Actinomycetota</taxon>
        <taxon>Actinomycetes</taxon>
        <taxon>Micrococcales</taxon>
        <taxon>Microbacteriaceae</taxon>
        <taxon>Microterricola</taxon>
    </lineage>
</organism>
<dbReference type="RefSeq" id="WP_067227331.1">
    <property type="nucleotide sequence ID" value="NZ_CP014145.1"/>
</dbReference>
<evidence type="ECO:0000313" key="2">
    <source>
        <dbReference type="EMBL" id="AMB58642.1"/>
    </source>
</evidence>
<feature type="transmembrane region" description="Helical" evidence="1">
    <location>
        <begin position="91"/>
        <end position="110"/>
    </location>
</feature>
<keyword evidence="1" id="KW-1133">Transmembrane helix</keyword>
<name>A0A0X8E2R1_9MICO</name>
<evidence type="ECO:0000313" key="3">
    <source>
        <dbReference type="Proteomes" id="UP000058305"/>
    </source>
</evidence>
<feature type="transmembrane region" description="Helical" evidence="1">
    <location>
        <begin position="138"/>
        <end position="161"/>
    </location>
</feature>
<dbReference type="OrthoDB" id="5117630at2"/>
<reference evidence="2 3" key="1">
    <citation type="journal article" date="2016" name="J. Biotechnol.">
        <title>First complete genome sequence of a species in the genus Microterricola, an extremophilic cold active enzyme producing bacterial strain ERGS5:02 isolated from Sikkim Himalaya.</title>
        <authorList>
            <person name="Himanshu"/>
            <person name="Swarnkar M.K."/>
            <person name="Singh D."/>
            <person name="Kumar R."/>
        </authorList>
    </citation>
    <scope>NUCLEOTIDE SEQUENCE [LARGE SCALE GENOMIC DNA]</scope>
    <source>
        <strain evidence="2 3">ERGS5:02</strain>
    </source>
</reference>
<keyword evidence="1" id="KW-0812">Transmembrane</keyword>
<dbReference type="KEGG" id="mvd:AWU67_06980"/>
<protein>
    <submittedName>
        <fullName evidence="2">Uncharacterized protein</fullName>
    </submittedName>
</protein>
<reference evidence="3" key="2">
    <citation type="submission" date="2016-01" db="EMBL/GenBank/DDBJ databases">
        <title>First complete genome sequence of a species in the genus Microterricola, an extremophilic cold active enzyme producing strain ERGS5:02 isolated from Sikkim Himalaya.</title>
        <authorList>
            <person name="Kumar R."/>
            <person name="Singh D."/>
            <person name="Swarnkar M.K."/>
        </authorList>
    </citation>
    <scope>NUCLEOTIDE SEQUENCE [LARGE SCALE GENOMIC DNA]</scope>
    <source>
        <strain evidence="3">ERGS5:02</strain>
    </source>
</reference>
<feature type="transmembrane region" description="Helical" evidence="1">
    <location>
        <begin position="60"/>
        <end position="79"/>
    </location>
</feature>
<gene>
    <name evidence="2" type="ORF">AWU67_06980</name>
</gene>
<feature type="transmembrane region" description="Helical" evidence="1">
    <location>
        <begin position="254"/>
        <end position="272"/>
    </location>
</feature>
<dbReference type="Proteomes" id="UP000058305">
    <property type="component" value="Chromosome"/>
</dbReference>
<accession>A0A0X8E2R1</accession>
<keyword evidence="1" id="KW-0472">Membrane</keyword>
<keyword evidence="3" id="KW-1185">Reference proteome</keyword>
<feature type="transmembrane region" description="Helical" evidence="1">
    <location>
        <begin position="217"/>
        <end position="242"/>
    </location>
</feature>
<feature type="transmembrane region" description="Helical" evidence="1">
    <location>
        <begin position="6"/>
        <end position="21"/>
    </location>
</feature>
<feature type="transmembrane region" description="Helical" evidence="1">
    <location>
        <begin position="173"/>
        <end position="196"/>
    </location>
</feature>
<evidence type="ECO:0000256" key="1">
    <source>
        <dbReference type="SAM" id="Phobius"/>
    </source>
</evidence>
<dbReference type="EMBL" id="CP014145">
    <property type="protein sequence ID" value="AMB58642.1"/>
    <property type="molecule type" value="Genomic_DNA"/>
</dbReference>
<proteinExistence type="predicted"/>
<dbReference type="AlphaFoldDB" id="A0A0X8E2R1"/>